<sequence length="203" mass="22031">MSNLTAMLAADLLIENGGDWHEELVGVWASWYDGALEARREQADQGYPYYSKSIYGAALPPAAMFRCAKDAGEWDPRMDRLIVLVDGGAQRVVFEAWAWQALTLFTHQMTTGKEGDDLAAYQTLCNAALTPSGVEPNTSRTDSGRAELLSYKARSGSVEMVRSTDGEGKQHVQVTAFGIPTGNGSPTVRSFELPEETAPLLPA</sequence>
<evidence type="ECO:0000313" key="3">
    <source>
        <dbReference type="Proteomes" id="UP001162740"/>
    </source>
</evidence>
<geneLocation type="plasmid" evidence="2 3">
    <name>pGD02.2.2</name>
</geneLocation>
<name>A0AA46X1Q0_RHORH</name>
<dbReference type="Proteomes" id="UP001162740">
    <property type="component" value="Plasmid pGD02.2.2"/>
</dbReference>
<dbReference type="EMBL" id="CP083976">
    <property type="protein sequence ID" value="UZF48478.1"/>
    <property type="molecule type" value="Genomic_DNA"/>
</dbReference>
<organism evidence="2 3">
    <name type="scientific">Rhodococcus rhodochrous</name>
    <dbReference type="NCBI Taxonomy" id="1829"/>
    <lineage>
        <taxon>Bacteria</taxon>
        <taxon>Bacillati</taxon>
        <taxon>Actinomycetota</taxon>
        <taxon>Actinomycetes</taxon>
        <taxon>Mycobacteriales</taxon>
        <taxon>Nocardiaceae</taxon>
        <taxon>Rhodococcus</taxon>
    </lineage>
</organism>
<keyword evidence="2" id="KW-0614">Plasmid</keyword>
<accession>A0AA46X1Q0</accession>
<gene>
    <name evidence="2" type="ORF">KUM34_029325</name>
</gene>
<feature type="region of interest" description="Disordered" evidence="1">
    <location>
        <begin position="183"/>
        <end position="203"/>
    </location>
</feature>
<dbReference type="AlphaFoldDB" id="A0AA46X1Q0"/>
<protein>
    <submittedName>
        <fullName evidence="2">Uncharacterized protein</fullName>
    </submittedName>
</protein>
<dbReference type="RefSeq" id="WP_229583331.1">
    <property type="nucleotide sequence ID" value="NZ_CP083976.1"/>
</dbReference>
<evidence type="ECO:0000313" key="2">
    <source>
        <dbReference type="EMBL" id="UZF48478.1"/>
    </source>
</evidence>
<evidence type="ECO:0000256" key="1">
    <source>
        <dbReference type="SAM" id="MobiDB-lite"/>
    </source>
</evidence>
<proteinExistence type="predicted"/>
<reference evidence="2 3" key="1">
    <citation type="journal article" date="2021" name="Front. Microbiol.">
        <title>Bacterial Transformation of Aromatic Monomers in Softwood Black Liquor.</title>
        <authorList>
            <person name="Navas L.E."/>
            <person name="Dexter G."/>
            <person name="Liu J."/>
            <person name="Levy-Booth D."/>
            <person name="Cho M."/>
            <person name="Jang S.K."/>
            <person name="Mansfield S.D."/>
            <person name="Renneckar S."/>
            <person name="Mohn W.W."/>
            <person name="Eltis L.D."/>
        </authorList>
    </citation>
    <scope>NUCLEOTIDE SEQUENCE [LARGE SCALE GENOMIC DNA]</scope>
    <source>
        <strain evidence="2 3">GD02</strain>
    </source>
</reference>